<dbReference type="Gene3D" id="1.10.10.10">
    <property type="entry name" value="Winged helix-like DNA-binding domain superfamily/Winged helix DNA-binding domain"/>
    <property type="match status" value="1"/>
</dbReference>
<dbReference type="GO" id="GO:0003677">
    <property type="term" value="F:DNA binding"/>
    <property type="evidence" value="ECO:0007669"/>
    <property type="project" value="InterPro"/>
</dbReference>
<dbReference type="SUPFAM" id="SSF88659">
    <property type="entry name" value="Sigma3 and sigma4 domains of RNA polymerase sigma factors"/>
    <property type="match status" value="1"/>
</dbReference>
<dbReference type="InterPro" id="IPR013249">
    <property type="entry name" value="RNA_pol_sigma70_r4_t2"/>
</dbReference>
<sequence>MSPPPSQANEEGRERQILVRAIRRLPRLCRDVFVLHRFTGMPLEQIAEHLGIGQQAVEARLAVALVRLSRAVDEAGGCEPSERK</sequence>
<dbReference type="RefSeq" id="WP_112863007.1">
    <property type="nucleotide sequence ID" value="NZ_UAQP01000014.1"/>
</dbReference>
<feature type="domain" description="RNA polymerase sigma factor 70 region 4 type 2" evidence="1">
    <location>
        <begin position="16"/>
        <end position="68"/>
    </location>
</feature>
<gene>
    <name evidence="2" type="ORF">NCTC11166_02304</name>
</gene>
<dbReference type="GO" id="GO:0016987">
    <property type="term" value="F:sigma factor activity"/>
    <property type="evidence" value="ECO:0007669"/>
    <property type="project" value="InterPro"/>
</dbReference>
<dbReference type="AlphaFoldDB" id="A0A2X1D7V6"/>
<evidence type="ECO:0000259" key="1">
    <source>
        <dbReference type="Pfam" id="PF08281"/>
    </source>
</evidence>
<reference evidence="2 3" key="1">
    <citation type="submission" date="2018-06" db="EMBL/GenBank/DDBJ databases">
        <authorList>
            <consortium name="Pathogen Informatics"/>
            <person name="Doyle S."/>
        </authorList>
    </citation>
    <scope>NUCLEOTIDE SEQUENCE [LARGE SCALE GENOMIC DNA]</scope>
    <source>
        <strain evidence="2 3">NCTC11166</strain>
    </source>
</reference>
<proteinExistence type="predicted"/>
<dbReference type="InterPro" id="IPR013324">
    <property type="entry name" value="RNA_pol_sigma_r3/r4-like"/>
</dbReference>
<organism evidence="2 3">
    <name type="scientific">Brevundimonas vesicularis</name>
    <name type="common">Pseudomonas vesicularis</name>
    <dbReference type="NCBI Taxonomy" id="41276"/>
    <lineage>
        <taxon>Bacteria</taxon>
        <taxon>Pseudomonadati</taxon>
        <taxon>Pseudomonadota</taxon>
        <taxon>Alphaproteobacteria</taxon>
        <taxon>Caulobacterales</taxon>
        <taxon>Caulobacteraceae</taxon>
        <taxon>Brevundimonas</taxon>
    </lineage>
</organism>
<evidence type="ECO:0000313" key="3">
    <source>
        <dbReference type="Proteomes" id="UP000251186"/>
    </source>
</evidence>
<accession>A0A2X1D7V6</accession>
<protein>
    <submittedName>
        <fullName evidence="2">RNA polymerase sigma factor</fullName>
    </submittedName>
</protein>
<dbReference type="EMBL" id="UAQP01000014">
    <property type="protein sequence ID" value="SPU54916.1"/>
    <property type="molecule type" value="Genomic_DNA"/>
</dbReference>
<dbReference type="GO" id="GO:0006352">
    <property type="term" value="P:DNA-templated transcription initiation"/>
    <property type="evidence" value="ECO:0007669"/>
    <property type="project" value="InterPro"/>
</dbReference>
<dbReference type="Pfam" id="PF08281">
    <property type="entry name" value="Sigma70_r4_2"/>
    <property type="match status" value="1"/>
</dbReference>
<dbReference type="Proteomes" id="UP000251186">
    <property type="component" value="Unassembled WGS sequence"/>
</dbReference>
<name>A0A2X1D7V6_BREVE</name>
<dbReference type="InterPro" id="IPR036388">
    <property type="entry name" value="WH-like_DNA-bd_sf"/>
</dbReference>
<evidence type="ECO:0000313" key="2">
    <source>
        <dbReference type="EMBL" id="SPU54916.1"/>
    </source>
</evidence>